<evidence type="ECO:0000256" key="1">
    <source>
        <dbReference type="SAM" id="MobiDB-lite"/>
    </source>
</evidence>
<sequence>PQGLHSAACAVPWADRGLRGLHQSSRGRRGSGRRSVGSATTPHFRGGKRYLQRRTRSALEVPRAGACCSPAGVLPPGPLGTSLSELLGWRRGLEGRTRRAEPRPPEWRRH</sequence>
<protein>
    <submittedName>
        <fullName evidence="2">Uncharacterized protein</fullName>
    </submittedName>
</protein>
<evidence type="ECO:0000313" key="3">
    <source>
        <dbReference type="Proteomes" id="UP000626109"/>
    </source>
</evidence>
<gene>
    <name evidence="2" type="ORF">PGLA2088_LOCUS2640</name>
</gene>
<feature type="non-terminal residue" evidence="2">
    <location>
        <position position="110"/>
    </location>
</feature>
<dbReference type="EMBL" id="CAJNNW010002193">
    <property type="protein sequence ID" value="CAE8643968.1"/>
    <property type="molecule type" value="Genomic_DNA"/>
</dbReference>
<evidence type="ECO:0000313" key="2">
    <source>
        <dbReference type="EMBL" id="CAE8643968.1"/>
    </source>
</evidence>
<feature type="non-terminal residue" evidence="2">
    <location>
        <position position="1"/>
    </location>
</feature>
<reference evidence="2" key="1">
    <citation type="submission" date="2021-02" db="EMBL/GenBank/DDBJ databases">
        <authorList>
            <person name="Dougan E. K."/>
            <person name="Rhodes N."/>
            <person name="Thang M."/>
            <person name="Chan C."/>
        </authorList>
    </citation>
    <scope>NUCLEOTIDE SEQUENCE</scope>
</reference>
<feature type="region of interest" description="Disordered" evidence="1">
    <location>
        <begin position="18"/>
        <end position="49"/>
    </location>
</feature>
<comment type="caution">
    <text evidence="2">The sequence shown here is derived from an EMBL/GenBank/DDBJ whole genome shotgun (WGS) entry which is preliminary data.</text>
</comment>
<feature type="region of interest" description="Disordered" evidence="1">
    <location>
        <begin position="91"/>
        <end position="110"/>
    </location>
</feature>
<proteinExistence type="predicted"/>
<dbReference type="AlphaFoldDB" id="A0A813I2A5"/>
<organism evidence="2 3">
    <name type="scientific">Polarella glacialis</name>
    <name type="common">Dinoflagellate</name>
    <dbReference type="NCBI Taxonomy" id="89957"/>
    <lineage>
        <taxon>Eukaryota</taxon>
        <taxon>Sar</taxon>
        <taxon>Alveolata</taxon>
        <taxon>Dinophyceae</taxon>
        <taxon>Suessiales</taxon>
        <taxon>Suessiaceae</taxon>
        <taxon>Polarella</taxon>
    </lineage>
</organism>
<dbReference type="Proteomes" id="UP000626109">
    <property type="component" value="Unassembled WGS sequence"/>
</dbReference>
<accession>A0A813I2A5</accession>
<name>A0A813I2A5_POLGL</name>